<protein>
    <recommendedName>
        <fullName evidence="2">SCP domain-containing protein</fullName>
    </recommendedName>
</protein>
<dbReference type="Pfam" id="PF00188">
    <property type="entry name" value="CAP"/>
    <property type="match status" value="1"/>
</dbReference>
<dbReference type="EMBL" id="BJYR01000013">
    <property type="protein sequence ID" value="GEO00124.1"/>
    <property type="molecule type" value="Genomic_DNA"/>
</dbReference>
<sequence length="355" mass="38447">MSAMRTRIGFTPNSRAHGRILAAGLALLLLGGTAPASAQYDPEPDEVIYEEAEVPSSAPFVANRGVVTPIDQSAWSNTASLYSQPPDPARCFAGVLRPQTRYRFLDAFNALRARHGLAPVRYNEGADSSAAEAALIMATNNALSHDPPPTWKCWTAAGAAAAGSSNLLGGVSSPYLTYEDDDAILAEWLIEGDGDEIGHRRWLLDPYLEETSLGRVITVLPGGVRVDSAVMKVFDFPARSARSGRLPKAPEFVAWPQGEYPGLFFSARARLSFSISQDPDSETIVDFSEAKIAISDGERSLPIRDRLSDNDGYGVANCLSWRVDGIVSGRTYTVTITGVRNAPRDRYSYTFRIAN</sequence>
<dbReference type="CDD" id="cd05379">
    <property type="entry name" value="CAP_bacterial"/>
    <property type="match status" value="1"/>
</dbReference>
<feature type="chain" id="PRO_5022069252" description="SCP domain-containing protein" evidence="1">
    <location>
        <begin position="39"/>
        <end position="355"/>
    </location>
</feature>
<dbReference type="RefSeq" id="WP_147159444.1">
    <property type="nucleotide sequence ID" value="NZ_BJYR01000013.1"/>
</dbReference>
<organism evidence="3 4">
    <name type="scientific">Novosphingobium sediminis</name>
    <dbReference type="NCBI Taxonomy" id="707214"/>
    <lineage>
        <taxon>Bacteria</taxon>
        <taxon>Pseudomonadati</taxon>
        <taxon>Pseudomonadota</taxon>
        <taxon>Alphaproteobacteria</taxon>
        <taxon>Sphingomonadales</taxon>
        <taxon>Sphingomonadaceae</taxon>
        <taxon>Novosphingobium</taxon>
    </lineage>
</organism>
<comment type="caution">
    <text evidence="3">The sequence shown here is derived from an EMBL/GenBank/DDBJ whole genome shotgun (WGS) entry which is preliminary data.</text>
</comment>
<evidence type="ECO:0000256" key="1">
    <source>
        <dbReference type="SAM" id="SignalP"/>
    </source>
</evidence>
<dbReference type="AlphaFoldDB" id="A0A512AKA8"/>
<dbReference type="Gene3D" id="3.40.33.10">
    <property type="entry name" value="CAP"/>
    <property type="match status" value="1"/>
</dbReference>
<accession>A0A512AKA8</accession>
<keyword evidence="1" id="KW-0732">Signal</keyword>
<evidence type="ECO:0000259" key="2">
    <source>
        <dbReference type="Pfam" id="PF00188"/>
    </source>
</evidence>
<feature type="signal peptide" evidence="1">
    <location>
        <begin position="1"/>
        <end position="38"/>
    </location>
</feature>
<dbReference type="InterPro" id="IPR035940">
    <property type="entry name" value="CAP_sf"/>
</dbReference>
<keyword evidence="4" id="KW-1185">Reference proteome</keyword>
<dbReference type="SUPFAM" id="SSF55797">
    <property type="entry name" value="PR-1-like"/>
    <property type="match status" value="1"/>
</dbReference>
<dbReference type="Proteomes" id="UP000321464">
    <property type="component" value="Unassembled WGS sequence"/>
</dbReference>
<dbReference type="OrthoDB" id="480426at2"/>
<proteinExistence type="predicted"/>
<evidence type="ECO:0000313" key="4">
    <source>
        <dbReference type="Proteomes" id="UP000321464"/>
    </source>
</evidence>
<name>A0A512AKA8_9SPHN</name>
<feature type="domain" description="SCP" evidence="2">
    <location>
        <begin position="105"/>
        <end position="210"/>
    </location>
</feature>
<evidence type="ECO:0000313" key="3">
    <source>
        <dbReference type="EMBL" id="GEO00124.1"/>
    </source>
</evidence>
<reference evidence="3 4" key="1">
    <citation type="submission" date="2019-07" db="EMBL/GenBank/DDBJ databases">
        <title>Whole genome shotgun sequence of Novosphingobium sediminis NBRC 106119.</title>
        <authorList>
            <person name="Hosoyama A."/>
            <person name="Uohara A."/>
            <person name="Ohji S."/>
            <person name="Ichikawa N."/>
        </authorList>
    </citation>
    <scope>NUCLEOTIDE SEQUENCE [LARGE SCALE GENOMIC DNA]</scope>
    <source>
        <strain evidence="3 4">NBRC 106119</strain>
    </source>
</reference>
<dbReference type="InterPro" id="IPR014044">
    <property type="entry name" value="CAP_dom"/>
</dbReference>
<gene>
    <name evidence="3" type="ORF">NSE01_19560</name>
</gene>